<dbReference type="InterPro" id="IPR013780">
    <property type="entry name" value="Glyco_hydro_b"/>
</dbReference>
<dbReference type="FunFam" id="2.60.40.1180:FF:000007">
    <property type="entry name" value="Sucrose isomerase"/>
    <property type="match status" value="1"/>
</dbReference>
<dbReference type="InterPro" id="IPR045857">
    <property type="entry name" value="O16G_dom_2"/>
</dbReference>
<keyword evidence="4" id="KW-0462">Maltose metabolism</keyword>
<dbReference type="Gene3D" id="2.60.40.1180">
    <property type="entry name" value="Golgi alpha-mannosidase II"/>
    <property type="match status" value="1"/>
</dbReference>
<dbReference type="Proteomes" id="UP000663853">
    <property type="component" value="Unassembled WGS sequence"/>
</dbReference>
<dbReference type="GO" id="GO:0004556">
    <property type="term" value="F:alpha-amylase activity"/>
    <property type="evidence" value="ECO:0007669"/>
    <property type="project" value="TreeGrafter"/>
</dbReference>
<dbReference type="GO" id="GO:0004574">
    <property type="term" value="F:oligo-1,6-glucosidase activity"/>
    <property type="evidence" value="ECO:0007669"/>
    <property type="project" value="TreeGrafter"/>
</dbReference>
<dbReference type="Pfam" id="PF23915">
    <property type="entry name" value="SusG_C"/>
    <property type="match status" value="1"/>
</dbReference>
<dbReference type="Gene3D" id="3.90.400.10">
    <property type="entry name" value="Oligo-1,6-glucosidase, Domain 2"/>
    <property type="match status" value="1"/>
</dbReference>
<dbReference type="AlphaFoldDB" id="A0A8H3HAI2"/>
<dbReference type="PANTHER" id="PTHR10357:SF232">
    <property type="entry name" value="GLYCOSYL HYDROLASE FAMILY 13 CATALYTIC DOMAIN-CONTAINING PROTEIN"/>
    <property type="match status" value="1"/>
</dbReference>
<keyword evidence="3" id="KW-0326">Glycosidase</keyword>
<comment type="similarity">
    <text evidence="1">Belongs to the glycosyl hydrolase 13 family.</text>
</comment>
<dbReference type="Gene3D" id="3.20.20.80">
    <property type="entry name" value="Glycosidases"/>
    <property type="match status" value="1"/>
</dbReference>
<gene>
    <name evidence="6" type="ORF">RDB_LOCUS102414</name>
</gene>
<dbReference type="SUPFAM" id="SSF51011">
    <property type="entry name" value="Glycosyl hydrolase domain"/>
    <property type="match status" value="1"/>
</dbReference>
<dbReference type="InterPro" id="IPR056300">
    <property type="entry name" value="SusG-like_C"/>
</dbReference>
<dbReference type="SUPFAM" id="SSF51445">
    <property type="entry name" value="(Trans)glycosidases"/>
    <property type="match status" value="1"/>
</dbReference>
<accession>A0A8H3HAI2</accession>
<evidence type="ECO:0000256" key="4">
    <source>
        <dbReference type="ARBA" id="ARBA00026248"/>
    </source>
</evidence>
<dbReference type="GO" id="GO:0004575">
    <property type="term" value="F:sucrose alpha-glucosidase activity"/>
    <property type="evidence" value="ECO:0007669"/>
    <property type="project" value="TreeGrafter"/>
</dbReference>
<evidence type="ECO:0000256" key="1">
    <source>
        <dbReference type="ARBA" id="ARBA00008061"/>
    </source>
</evidence>
<dbReference type="FunFam" id="3.90.400.10:FF:000003">
    <property type="entry name" value="Probable alpha-glucosidase (Maltase)"/>
    <property type="match status" value="1"/>
</dbReference>
<evidence type="ECO:0000256" key="3">
    <source>
        <dbReference type="ARBA" id="ARBA00023295"/>
    </source>
</evidence>
<dbReference type="GO" id="GO:0033934">
    <property type="term" value="F:glucan 1,4-alpha-maltotriohydrolase activity"/>
    <property type="evidence" value="ECO:0007669"/>
    <property type="project" value="TreeGrafter"/>
</dbReference>
<reference evidence="6" key="1">
    <citation type="submission" date="2021-01" db="EMBL/GenBank/DDBJ databases">
        <authorList>
            <person name="Kaushik A."/>
        </authorList>
    </citation>
    <scope>NUCLEOTIDE SEQUENCE</scope>
    <source>
        <strain evidence="6">AG6-10EEA</strain>
    </source>
</reference>
<dbReference type="Pfam" id="PF00128">
    <property type="entry name" value="Alpha-amylase"/>
    <property type="match status" value="1"/>
</dbReference>
<name>A0A8H3HAI2_9AGAM</name>
<evidence type="ECO:0000256" key="2">
    <source>
        <dbReference type="ARBA" id="ARBA00022801"/>
    </source>
</evidence>
<protein>
    <recommendedName>
        <fullName evidence="5">Glycosyl hydrolase family 13 catalytic domain-containing protein</fullName>
    </recommendedName>
</protein>
<feature type="non-terminal residue" evidence="6">
    <location>
        <position position="1"/>
    </location>
</feature>
<comment type="caution">
    <text evidence="6">The sequence shown here is derived from an EMBL/GenBank/DDBJ whole genome shotgun (WGS) entry which is preliminary data.</text>
</comment>
<dbReference type="InterPro" id="IPR006047">
    <property type="entry name" value="GH13_cat_dom"/>
</dbReference>
<dbReference type="CDD" id="cd11333">
    <property type="entry name" value="AmyAc_SI_OligoGlu_DGase"/>
    <property type="match status" value="1"/>
</dbReference>
<evidence type="ECO:0000259" key="5">
    <source>
        <dbReference type="SMART" id="SM00642"/>
    </source>
</evidence>
<sequence length="621" mass="71995">HGLHGVTMSQPLSADAFKSYCVYQIYPSSFADANGDGIGDLAGIQSKLEYIKRLGADVIWLSPIYRSPQKDMGYDISDYQDIDPKYGTIEDWDSLLKETHKLGMRLIMDLVVNHTSDQHAWFKESRSSKSNAKRDWYIWRPPRFDTQGNRKPPNNWASIFGGSAWEWDETTQEYYLHLFVTEQPDLNWENPEVRQAVWSLMRWWMNKGCDGFRMDVINLISKVPGLPDAPVTQPDREYQSGDKYYCNGPRVHEYIQEMYREVLSRMYAPPWKYPFVDHQAGYPNYFTVGESPFTHDPRDLLPYVLPERKELQMMFQFELADIDGTHNPLIPRIPSLPEIKSVINKWQTFMFNNGGWNSLYLENHDQARSVSRLLGFGTSSDKKTFDFGLYKEDLEKFWSIGAKLLAILHTTQGGTVFVYQGEEIGATNVPREWNIEEYKDVATINFYYEELQLRKRPGLDNPDMSDVMDGINRKARDNARVPMQWDASPHAGFTNGTPWMRVNDNYKQINAKNQLDDENSVFSFWQKMIGVRKAYQLLVHGDFVLHAPEDENIFIYTREHNGEKALIVMNFSKDETIVTLPESLGNKGKFIVGNFTQEGEPKFANKVLLKPYEGQVWLLTS</sequence>
<feature type="domain" description="Glycosyl hydrolase family 13 catalytic" evidence="5">
    <location>
        <begin position="24"/>
        <end position="480"/>
    </location>
</feature>
<dbReference type="EMBL" id="CAJMXA010003191">
    <property type="protein sequence ID" value="CAE6492153.1"/>
    <property type="molecule type" value="Genomic_DNA"/>
</dbReference>
<dbReference type="GO" id="GO:0000025">
    <property type="term" value="P:maltose catabolic process"/>
    <property type="evidence" value="ECO:0007669"/>
    <property type="project" value="TreeGrafter"/>
</dbReference>
<dbReference type="PANTHER" id="PTHR10357">
    <property type="entry name" value="ALPHA-AMYLASE FAMILY MEMBER"/>
    <property type="match status" value="1"/>
</dbReference>
<dbReference type="GO" id="GO:0005987">
    <property type="term" value="P:sucrose catabolic process"/>
    <property type="evidence" value="ECO:0007669"/>
    <property type="project" value="TreeGrafter"/>
</dbReference>
<dbReference type="SMART" id="SM00642">
    <property type="entry name" value="Aamy"/>
    <property type="match status" value="1"/>
</dbReference>
<organism evidence="6 7">
    <name type="scientific">Rhizoctonia solani</name>
    <dbReference type="NCBI Taxonomy" id="456999"/>
    <lineage>
        <taxon>Eukaryota</taxon>
        <taxon>Fungi</taxon>
        <taxon>Dikarya</taxon>
        <taxon>Basidiomycota</taxon>
        <taxon>Agaricomycotina</taxon>
        <taxon>Agaricomycetes</taxon>
        <taxon>Cantharellales</taxon>
        <taxon>Ceratobasidiaceae</taxon>
        <taxon>Rhizoctonia</taxon>
    </lineage>
</organism>
<proteinExistence type="inferred from homology"/>
<evidence type="ECO:0000313" key="6">
    <source>
        <dbReference type="EMBL" id="CAE6492153.1"/>
    </source>
</evidence>
<keyword evidence="2" id="KW-0378">Hydrolase</keyword>
<dbReference type="InterPro" id="IPR017853">
    <property type="entry name" value="GH"/>
</dbReference>
<evidence type="ECO:0000313" key="7">
    <source>
        <dbReference type="Proteomes" id="UP000663853"/>
    </source>
</evidence>